<evidence type="ECO:0000256" key="2">
    <source>
        <dbReference type="SAM" id="SignalP"/>
    </source>
</evidence>
<comment type="caution">
    <text evidence="3">The sequence shown here is derived from an EMBL/GenBank/DDBJ whole genome shotgun (WGS) entry which is preliminary data.</text>
</comment>
<proteinExistence type="predicted"/>
<evidence type="ECO:0000313" key="4">
    <source>
        <dbReference type="Proteomes" id="UP000007350"/>
    </source>
</evidence>
<keyword evidence="1" id="KW-0472">Membrane</keyword>
<dbReference type="AlphaFoldDB" id="K2N092"/>
<organism evidence="3 4">
    <name type="scientific">Trypanosoma cruzi marinkellei</name>
    <dbReference type="NCBI Taxonomy" id="85056"/>
    <lineage>
        <taxon>Eukaryota</taxon>
        <taxon>Discoba</taxon>
        <taxon>Euglenozoa</taxon>
        <taxon>Kinetoplastea</taxon>
        <taxon>Metakinetoplastina</taxon>
        <taxon>Trypanosomatida</taxon>
        <taxon>Trypanosomatidae</taxon>
        <taxon>Trypanosoma</taxon>
        <taxon>Schizotrypanum</taxon>
    </lineage>
</organism>
<reference evidence="3 4" key="1">
    <citation type="journal article" date="2012" name="BMC Genomics">
        <title>Comparative genomic analysis of human infective Trypanosoma cruzi lineages with the bat-restricted subspecies T. cruzi marinkellei.</title>
        <authorList>
            <person name="Franzen O."/>
            <person name="Talavera-Lopez C."/>
            <person name="Ochaya S."/>
            <person name="Butler C.E."/>
            <person name="Messenger L.A."/>
            <person name="Lewis M.D."/>
            <person name="Llewellyn M.S."/>
            <person name="Marinkelle C.J."/>
            <person name="Tyler K.M."/>
            <person name="Miles M.A."/>
            <person name="Andersson B."/>
        </authorList>
    </citation>
    <scope>NUCLEOTIDE SEQUENCE [LARGE SCALE GENOMIC DNA]</scope>
    <source>
        <strain evidence="3 4">B7</strain>
    </source>
</reference>
<keyword evidence="1" id="KW-1133">Transmembrane helix</keyword>
<keyword evidence="2" id="KW-0732">Signal</keyword>
<dbReference type="OrthoDB" id="245881at2759"/>
<protein>
    <recommendedName>
        <fullName evidence="5">Transmembrane protein</fullName>
    </recommendedName>
</protein>
<accession>K2N092</accession>
<evidence type="ECO:0000313" key="3">
    <source>
        <dbReference type="EMBL" id="EKF32770.1"/>
    </source>
</evidence>
<name>K2N092_TRYCR</name>
<feature type="transmembrane region" description="Helical" evidence="1">
    <location>
        <begin position="204"/>
        <end position="228"/>
    </location>
</feature>
<keyword evidence="4" id="KW-1185">Reference proteome</keyword>
<feature type="signal peptide" evidence="2">
    <location>
        <begin position="1"/>
        <end position="25"/>
    </location>
</feature>
<feature type="chain" id="PRO_5003861641" description="Transmembrane protein" evidence="2">
    <location>
        <begin position="26"/>
        <end position="320"/>
    </location>
</feature>
<evidence type="ECO:0000256" key="1">
    <source>
        <dbReference type="SAM" id="Phobius"/>
    </source>
</evidence>
<dbReference type="EMBL" id="AHKC01009613">
    <property type="protein sequence ID" value="EKF32770.1"/>
    <property type="molecule type" value="Genomic_DNA"/>
</dbReference>
<sequence length="320" mass="34781">MKHQRMIHMVSMALAVLIATPFVTGDDTNSTEVFSAAAAAAAASCPLDHISGASESYSKSDEAEQREELPCRPFTDEECVQKYGDVAFFNNDHQQCVWRLPSGVRPSEMQIISNSTVDEDRCAFFRSLDEMLWAWLPEPELITMPFADAGLTGMTLRCGHVDLRVWTEHHTVDVNSSSVYVRVGDVPPNDEETRGKQPAQSLPVWAGVTFIFLIFLGAACVIEAVLIIRSSFLKRKTELSPTDTSGDATAAFEEEVHSTVASIASSFRKRTSDASPRALSWLSSPLSASGGTQRPSFSLDVSVDPRVSLSGAAFSVLASP</sequence>
<evidence type="ECO:0008006" key="5">
    <source>
        <dbReference type="Google" id="ProtNLM"/>
    </source>
</evidence>
<dbReference type="Proteomes" id="UP000007350">
    <property type="component" value="Unassembled WGS sequence"/>
</dbReference>
<keyword evidence="1" id="KW-0812">Transmembrane</keyword>
<gene>
    <name evidence="3" type="ORF">MOQ_003375</name>
</gene>